<dbReference type="Pfam" id="PF04082">
    <property type="entry name" value="Fungal_trans"/>
    <property type="match status" value="1"/>
</dbReference>
<dbReference type="OrthoDB" id="3362851at2759"/>
<dbReference type="InterPro" id="IPR051127">
    <property type="entry name" value="Fungal_SecMet_Regulators"/>
</dbReference>
<keyword evidence="9" id="KW-1185">Reference proteome</keyword>
<dbReference type="AlphaFoldDB" id="A0A9P8CN98"/>
<evidence type="ECO:0000256" key="1">
    <source>
        <dbReference type="ARBA" id="ARBA00022723"/>
    </source>
</evidence>
<evidence type="ECO:0000256" key="2">
    <source>
        <dbReference type="ARBA" id="ARBA00023015"/>
    </source>
</evidence>
<feature type="region of interest" description="Disordered" evidence="5">
    <location>
        <begin position="1"/>
        <end position="20"/>
    </location>
</feature>
<dbReference type="InterPro" id="IPR036864">
    <property type="entry name" value="Zn2-C6_fun-type_DNA-bd_sf"/>
</dbReference>
<dbReference type="InterPro" id="IPR007219">
    <property type="entry name" value="XnlR_reg_dom"/>
</dbReference>
<dbReference type="Proteomes" id="UP000887229">
    <property type="component" value="Unassembled WGS sequence"/>
</dbReference>
<keyword evidence="1" id="KW-0479">Metal-binding</keyword>
<dbReference type="CDD" id="cd12148">
    <property type="entry name" value="fungal_TF_MHR"/>
    <property type="match status" value="1"/>
</dbReference>
<dbReference type="SMART" id="SM00066">
    <property type="entry name" value="GAL4"/>
    <property type="match status" value="1"/>
</dbReference>
<accession>A0A9P8CN98</accession>
<dbReference type="SUPFAM" id="SSF57701">
    <property type="entry name" value="Zn2/Cys6 DNA-binding domain"/>
    <property type="match status" value="1"/>
</dbReference>
<dbReference type="GO" id="GO:0006351">
    <property type="term" value="P:DNA-templated transcription"/>
    <property type="evidence" value="ECO:0007669"/>
    <property type="project" value="InterPro"/>
</dbReference>
<dbReference type="PROSITE" id="PS50048">
    <property type="entry name" value="ZN2_CY6_FUNGAL_2"/>
    <property type="match status" value="1"/>
</dbReference>
<evidence type="ECO:0000256" key="4">
    <source>
        <dbReference type="ARBA" id="ARBA00023242"/>
    </source>
</evidence>
<keyword evidence="2" id="KW-0805">Transcription regulation</keyword>
<dbReference type="Pfam" id="PF00172">
    <property type="entry name" value="Zn_clus"/>
    <property type="match status" value="1"/>
</dbReference>
<dbReference type="GeneID" id="70288770"/>
<keyword evidence="6" id="KW-1133">Transmembrane helix</keyword>
<keyword evidence="6" id="KW-0812">Transmembrane</keyword>
<evidence type="ECO:0000256" key="3">
    <source>
        <dbReference type="ARBA" id="ARBA00023163"/>
    </source>
</evidence>
<feature type="domain" description="Zn(2)-C6 fungal-type" evidence="7">
    <location>
        <begin position="28"/>
        <end position="60"/>
    </location>
</feature>
<dbReference type="PROSITE" id="PS00463">
    <property type="entry name" value="ZN2_CY6_FUNGAL_1"/>
    <property type="match status" value="1"/>
</dbReference>
<evidence type="ECO:0000313" key="8">
    <source>
        <dbReference type="EMBL" id="KAG9252927.1"/>
    </source>
</evidence>
<evidence type="ECO:0000256" key="5">
    <source>
        <dbReference type="SAM" id="MobiDB-lite"/>
    </source>
</evidence>
<dbReference type="GO" id="GO:0000978">
    <property type="term" value="F:RNA polymerase II cis-regulatory region sequence-specific DNA binding"/>
    <property type="evidence" value="ECO:0007669"/>
    <property type="project" value="TreeGrafter"/>
</dbReference>
<proteinExistence type="predicted"/>
<dbReference type="GO" id="GO:0008270">
    <property type="term" value="F:zinc ion binding"/>
    <property type="evidence" value="ECO:0007669"/>
    <property type="project" value="InterPro"/>
</dbReference>
<keyword evidence="3" id="KW-0804">Transcription</keyword>
<sequence length="384" mass="42551">MSDDLQSPAKGSETSLTPAVESGRKTQSCAECRRRRIRCSGRVVPCSQCVYYQVTDRCHYPPRRTRQAPSAKAYAELSTAHEIAQGILDRLFPGYSLDRLQSQSRQQLIDLLDKQATPPTVPHQPTPATCDSQATSILDLEPSPYEEFAWDESSHGKLQELQCEDDVNGMSSLFEAGGHSYLGISSVPTILRVMSHTCLELRQAVECTRSTRMAGVPPVAVGSSTLPPTFDETLLIDAYFRNVHAITPMLDEIGFRQCRAQGGGVGKARGPWLALLNMVLTLGYLALNDDGQDGHVFFYKRASEYLDISCFAAGHLYTLQALILFGGYYLHYLNKPNMASAVMGAAHRMALAMGLHRLPQTRSVATEDHLAMESRTRTWWCLFL</sequence>
<dbReference type="Gene3D" id="4.10.240.10">
    <property type="entry name" value="Zn(2)-C6 fungal-type DNA-binding domain"/>
    <property type="match status" value="1"/>
</dbReference>
<reference evidence="8" key="1">
    <citation type="journal article" date="2021" name="IMA Fungus">
        <title>Genomic characterization of three marine fungi, including Emericellopsis atlantica sp. nov. with signatures of a generalist lifestyle and marine biomass degradation.</title>
        <authorList>
            <person name="Hagestad O.C."/>
            <person name="Hou L."/>
            <person name="Andersen J.H."/>
            <person name="Hansen E.H."/>
            <person name="Altermark B."/>
            <person name="Li C."/>
            <person name="Kuhnert E."/>
            <person name="Cox R.J."/>
            <person name="Crous P.W."/>
            <person name="Spatafora J.W."/>
            <person name="Lail K."/>
            <person name="Amirebrahimi M."/>
            <person name="Lipzen A."/>
            <person name="Pangilinan J."/>
            <person name="Andreopoulos W."/>
            <person name="Hayes R.D."/>
            <person name="Ng V."/>
            <person name="Grigoriev I.V."/>
            <person name="Jackson S.A."/>
            <person name="Sutton T.D.S."/>
            <person name="Dobson A.D.W."/>
            <person name="Rama T."/>
        </authorList>
    </citation>
    <scope>NUCLEOTIDE SEQUENCE</scope>
    <source>
        <strain evidence="8">TS7</strain>
    </source>
</reference>
<dbReference type="GO" id="GO:0005634">
    <property type="term" value="C:nucleus"/>
    <property type="evidence" value="ECO:0007669"/>
    <property type="project" value="TreeGrafter"/>
</dbReference>
<dbReference type="PANTHER" id="PTHR47424:SF5">
    <property type="entry name" value="ZN(II)2CYS6 TRANSCRIPTION FACTOR (EUROFUNG)"/>
    <property type="match status" value="1"/>
</dbReference>
<feature type="transmembrane region" description="Helical" evidence="6">
    <location>
        <begin position="308"/>
        <end position="330"/>
    </location>
</feature>
<dbReference type="EMBL" id="MU251259">
    <property type="protein sequence ID" value="KAG9252927.1"/>
    <property type="molecule type" value="Genomic_DNA"/>
</dbReference>
<evidence type="ECO:0000259" key="7">
    <source>
        <dbReference type="PROSITE" id="PS50048"/>
    </source>
</evidence>
<evidence type="ECO:0000313" key="9">
    <source>
        <dbReference type="Proteomes" id="UP000887229"/>
    </source>
</evidence>
<dbReference type="RefSeq" id="XP_046116851.1">
    <property type="nucleotide sequence ID" value="XM_046257867.1"/>
</dbReference>
<dbReference type="GO" id="GO:0000981">
    <property type="term" value="F:DNA-binding transcription factor activity, RNA polymerase II-specific"/>
    <property type="evidence" value="ECO:0007669"/>
    <property type="project" value="InterPro"/>
</dbReference>
<gene>
    <name evidence="8" type="ORF">F5Z01DRAFT_168452</name>
</gene>
<protein>
    <recommendedName>
        <fullName evidence="7">Zn(2)-C6 fungal-type domain-containing protein</fullName>
    </recommendedName>
</protein>
<organism evidence="8 9">
    <name type="scientific">Emericellopsis atlantica</name>
    <dbReference type="NCBI Taxonomy" id="2614577"/>
    <lineage>
        <taxon>Eukaryota</taxon>
        <taxon>Fungi</taxon>
        <taxon>Dikarya</taxon>
        <taxon>Ascomycota</taxon>
        <taxon>Pezizomycotina</taxon>
        <taxon>Sordariomycetes</taxon>
        <taxon>Hypocreomycetidae</taxon>
        <taxon>Hypocreales</taxon>
        <taxon>Bionectriaceae</taxon>
        <taxon>Emericellopsis</taxon>
    </lineage>
</organism>
<keyword evidence="4" id="KW-0539">Nucleus</keyword>
<dbReference type="PANTHER" id="PTHR47424">
    <property type="entry name" value="REGULATORY PROTEIN GAL4"/>
    <property type="match status" value="1"/>
</dbReference>
<name>A0A9P8CN98_9HYPO</name>
<keyword evidence="6" id="KW-0472">Membrane</keyword>
<comment type="caution">
    <text evidence="8">The sequence shown here is derived from an EMBL/GenBank/DDBJ whole genome shotgun (WGS) entry which is preliminary data.</text>
</comment>
<dbReference type="GO" id="GO:0000435">
    <property type="term" value="P:positive regulation of transcription from RNA polymerase II promoter by galactose"/>
    <property type="evidence" value="ECO:0007669"/>
    <property type="project" value="TreeGrafter"/>
</dbReference>
<dbReference type="InterPro" id="IPR001138">
    <property type="entry name" value="Zn2Cys6_DnaBD"/>
</dbReference>
<evidence type="ECO:0000256" key="6">
    <source>
        <dbReference type="SAM" id="Phobius"/>
    </source>
</evidence>